<keyword evidence="2" id="KW-1185">Reference proteome</keyword>
<dbReference type="STRING" id="1356854.N007_15180"/>
<reference evidence="2" key="1">
    <citation type="journal article" date="2022" name="G3 (Bethesda)">
        <title>Unveiling the complete genome sequence of Alicyclobacillus acidoterrestris DSM 3922T, a taint-producing strain.</title>
        <authorList>
            <person name="Leonardo I.C."/>
            <person name="Barreto Crespo M.T."/>
            <person name="Gaspar F.B."/>
        </authorList>
    </citation>
    <scope>NUCLEOTIDE SEQUENCE [LARGE SCALE GENOMIC DNA]</scope>
    <source>
        <strain evidence="2">DSM 3922</strain>
    </source>
</reference>
<proteinExistence type="predicted"/>
<evidence type="ECO:0000313" key="1">
    <source>
        <dbReference type="EMBL" id="UNO50507.1"/>
    </source>
</evidence>
<dbReference type="RefSeq" id="WP_021298216.1">
    <property type="nucleotide sequence ID" value="NZ_AURB01000179.1"/>
</dbReference>
<dbReference type="KEGG" id="aaco:K1I37_08630"/>
<accession>A0A9E6ZIU5</accession>
<protein>
    <submittedName>
        <fullName evidence="1">Uncharacterized protein</fullName>
    </submittedName>
</protein>
<dbReference type="AlphaFoldDB" id="T0BPA0"/>
<evidence type="ECO:0000313" key="2">
    <source>
        <dbReference type="Proteomes" id="UP000829401"/>
    </source>
</evidence>
<dbReference type="Proteomes" id="UP000829401">
    <property type="component" value="Chromosome"/>
</dbReference>
<dbReference type="EMBL" id="CP080467">
    <property type="protein sequence ID" value="UNO50507.1"/>
    <property type="molecule type" value="Genomic_DNA"/>
</dbReference>
<gene>
    <name evidence="1" type="ORF">K1I37_08630</name>
</gene>
<accession>T0BPA0</accession>
<name>T0BPA0_ALIAG</name>
<sequence>MLSVLSAHAAMLLTFQIVLIVLGLTVVVNIVSNLWKGASLSGLGDTVTRPVLTGVFPLIIISLLTQVDPTHIIVLIFYYLAAVCIVIRALFELARSLRKTA</sequence>
<organism evidence="1 2">
    <name type="scientific">Alicyclobacillus acidoterrestris (strain ATCC 49025 / DSM 3922 / CIP 106132 / NCIMB 13137 / GD3B)</name>
    <dbReference type="NCBI Taxonomy" id="1356854"/>
    <lineage>
        <taxon>Bacteria</taxon>
        <taxon>Bacillati</taxon>
        <taxon>Bacillota</taxon>
        <taxon>Bacilli</taxon>
        <taxon>Bacillales</taxon>
        <taxon>Alicyclobacillaceae</taxon>
        <taxon>Alicyclobacillus</taxon>
    </lineage>
</organism>